<keyword evidence="6" id="KW-1185">Reference proteome</keyword>
<evidence type="ECO:0000259" key="3">
    <source>
        <dbReference type="Pfam" id="PF00350"/>
    </source>
</evidence>
<evidence type="ECO:0000313" key="6">
    <source>
        <dbReference type="Proteomes" id="UP000275385"/>
    </source>
</evidence>
<feature type="region of interest" description="Disordered" evidence="2">
    <location>
        <begin position="87"/>
        <end position="200"/>
    </location>
</feature>
<protein>
    <submittedName>
        <fullName evidence="5">Uncharacterized protein</fullName>
    </submittedName>
</protein>
<dbReference type="SUPFAM" id="SSF52540">
    <property type="entry name" value="P-loop containing nucleoside triphosphate hydrolases"/>
    <property type="match status" value="1"/>
</dbReference>
<dbReference type="Gene3D" id="3.40.50.300">
    <property type="entry name" value="P-loop containing nucleotide triphosphate hydrolases"/>
    <property type="match status" value="2"/>
</dbReference>
<evidence type="ECO:0000256" key="2">
    <source>
        <dbReference type="SAM" id="MobiDB-lite"/>
    </source>
</evidence>
<sequence length="1001" mass="112070">MMTRHKMVIRANPHFDVMASSLPSSAMAVVVVTPSKGNESVVREEVLPCNDVVDSTETAEPPVVSEEPFIRSASPSAPSIIYTPATSVMSGNHGPGTPTTDVGFGITPPATNSPSDSGTTDIVDGSNPSDTGAALPADDAVQMPRPQTPAPNPERDLLSPSRNPTPSSSKRRRRRSGSAIPQPRHEVSDEEPPNHPFHEPAFQKAFHDTKELMLELSHFLTSGTINHEPDSKIKKLSEDARELGNFQCQATRTVSFVGDSGMGKSSLVNSLLDIDNLAMASSATGAACTCVVTEFLYHDSPSFEIEVEYFSRAELEKQLSEHLESYRYYHKNDRRLETDEREVCKQSAKLAKDTFLAMFPRQLRGGFSLLLTLAEEDALARLMSWVDLPISHRETLQDAAACAERLRQITFNSGATGEAQMWPYIRKVRVRSNAIILSKGLILVDLPGLRDINSARRNITEKYLRECNEIFVVVEAGRARSNEAVEAVIELANKANLSNVGIVCTKCDVIDAEEAELTWQGESARVVRERSAAVASAKEEVQDLRDEIKAYDDDELDDLDEEENVEFHRLRRRKRVAEKLLSQRKFELKQFIMTTRNEQTSLDLRGTYEHQVPGRRLPVFCVSNTLYKWHRNSPRDEATPLLDLSGIIQLRKHCISIVSESQLRAATEFMEQKIPALLESLQLWVQSGSGSLDAQQKQAVHQKMDEIEARLQQELTQTGLGIDGSEMEKLFNEHITNHREVEVWVRTASQATMRWSRLHHSTYAACCRKRGVHTTKPDKYGNDHSYDWNEDVVASMAGSMVPRWREFSQAILDLGNDASGKIGLVFKDTTSLLDDDRYKTLSSSITLLSKMLTTEFKFLLKEVAANLRALGVDAFSGMENSMVGQALRPSYDACNLEGGTGSHQRRKNIMDGRLADDEIFNEMQEELEERLGMVIEDLQEKQSQLGCLYLEKMTESLDMLRDENIILESERNPEFRSRVEEAVKKARDDLALILEQVGNPA</sequence>
<evidence type="ECO:0000313" key="5">
    <source>
        <dbReference type="EMBL" id="RKU46111.1"/>
    </source>
</evidence>
<dbReference type="OrthoDB" id="3598281at2759"/>
<accession>A0A420YDY8</accession>
<keyword evidence="1" id="KW-0175">Coiled coil</keyword>
<feature type="compositionally biased region" description="Low complexity" evidence="2">
    <location>
        <begin position="159"/>
        <end position="168"/>
    </location>
</feature>
<feature type="coiled-coil region" evidence="1">
    <location>
        <begin position="924"/>
        <end position="996"/>
    </location>
</feature>
<comment type="caution">
    <text evidence="5">The sequence shown here is derived from an EMBL/GenBank/DDBJ whole genome shotgun (WGS) entry which is preliminary data.</text>
</comment>
<evidence type="ECO:0000259" key="4">
    <source>
        <dbReference type="Pfam" id="PF24564"/>
    </source>
</evidence>
<feature type="domain" description="Dynamin N-terminal" evidence="3">
    <location>
        <begin position="254"/>
        <end position="503"/>
    </location>
</feature>
<proteinExistence type="predicted"/>
<dbReference type="InterPro" id="IPR027417">
    <property type="entry name" value="P-loop_NTPase"/>
</dbReference>
<dbReference type="STRING" id="177199.A0A420YDY8"/>
<feature type="compositionally biased region" description="Basic and acidic residues" evidence="2">
    <location>
        <begin position="183"/>
        <end position="198"/>
    </location>
</feature>
<dbReference type="EMBL" id="QVQW01000016">
    <property type="protein sequence ID" value="RKU46111.1"/>
    <property type="molecule type" value="Genomic_DNA"/>
</dbReference>
<dbReference type="Pfam" id="PF00350">
    <property type="entry name" value="Dynamin_N"/>
    <property type="match status" value="1"/>
</dbReference>
<evidence type="ECO:0000256" key="1">
    <source>
        <dbReference type="SAM" id="Coils"/>
    </source>
</evidence>
<reference evidence="5 6" key="1">
    <citation type="submission" date="2018-08" db="EMBL/GenBank/DDBJ databases">
        <title>Draft genome of the lignicolous fungus Coniochaeta pulveracea.</title>
        <authorList>
            <person name="Borstlap C.J."/>
            <person name="De Witt R.N."/>
            <person name="Botha A."/>
            <person name="Volschenk H."/>
        </authorList>
    </citation>
    <scope>NUCLEOTIDE SEQUENCE [LARGE SCALE GENOMIC DNA]</scope>
    <source>
        <strain evidence="5 6">CAB683</strain>
    </source>
</reference>
<dbReference type="PANTHER" id="PTHR36681">
    <property type="entry name" value="NUCLEAR GTPASE, GERMINAL CENTER-ASSOCIATED, TANDEM DUPLICATE 3"/>
    <property type="match status" value="1"/>
</dbReference>
<name>A0A420YDY8_9PEZI</name>
<organism evidence="5 6">
    <name type="scientific">Coniochaeta pulveracea</name>
    <dbReference type="NCBI Taxonomy" id="177199"/>
    <lineage>
        <taxon>Eukaryota</taxon>
        <taxon>Fungi</taxon>
        <taxon>Dikarya</taxon>
        <taxon>Ascomycota</taxon>
        <taxon>Pezizomycotina</taxon>
        <taxon>Sordariomycetes</taxon>
        <taxon>Sordariomycetidae</taxon>
        <taxon>Coniochaetales</taxon>
        <taxon>Coniochaetaceae</taxon>
        <taxon>Coniochaeta</taxon>
    </lineage>
</organism>
<dbReference type="InterPro" id="IPR045063">
    <property type="entry name" value="Dynamin_N"/>
</dbReference>
<dbReference type="PANTHER" id="PTHR36681:SF3">
    <property type="entry name" value="NUCLEAR GTPASE, GERMINAL CENTER-ASSOCIATED, TANDEM DUPLICATE 3"/>
    <property type="match status" value="1"/>
</dbReference>
<feature type="coiled-coil region" evidence="1">
    <location>
        <begin position="527"/>
        <end position="554"/>
    </location>
</feature>
<dbReference type="Proteomes" id="UP000275385">
    <property type="component" value="Unassembled WGS sequence"/>
</dbReference>
<feature type="domain" description="DUF7605" evidence="4">
    <location>
        <begin position="740"/>
        <end position="920"/>
    </location>
</feature>
<dbReference type="AlphaFoldDB" id="A0A420YDY8"/>
<feature type="compositionally biased region" description="Polar residues" evidence="2">
    <location>
        <begin position="109"/>
        <end position="130"/>
    </location>
</feature>
<gene>
    <name evidence="5" type="ORF">DL546_006429</name>
</gene>
<dbReference type="InterPro" id="IPR056024">
    <property type="entry name" value="DUF7605"/>
</dbReference>
<dbReference type="Pfam" id="PF24564">
    <property type="entry name" value="DUF7605"/>
    <property type="match status" value="1"/>
</dbReference>